<dbReference type="InterPro" id="IPR002328">
    <property type="entry name" value="ADH_Zn_CS"/>
</dbReference>
<evidence type="ECO:0000256" key="4">
    <source>
        <dbReference type="ARBA" id="ARBA00022723"/>
    </source>
</evidence>
<dbReference type="Gene3D" id="3.90.180.10">
    <property type="entry name" value="Medium-chain alcohol dehydrogenases, catalytic domain"/>
    <property type="match status" value="1"/>
</dbReference>
<comment type="caution">
    <text evidence="8">The sequence shown here is derived from an EMBL/GenBank/DDBJ whole genome shotgun (WGS) entry which is preliminary data.</text>
</comment>
<reference evidence="8 9" key="1">
    <citation type="submission" date="2020-08" db="EMBL/GenBank/DDBJ databases">
        <title>Genomic Encyclopedia of Type Strains, Phase IV (KMG-IV): sequencing the most valuable type-strain genomes for metagenomic binning, comparative biology and taxonomic classification.</title>
        <authorList>
            <person name="Goeker M."/>
        </authorList>
    </citation>
    <scope>NUCLEOTIDE SEQUENCE [LARGE SCALE GENOMIC DNA]</scope>
    <source>
        <strain evidence="8 9">DSM 29781</strain>
    </source>
</reference>
<dbReference type="EC" id="1.1.1.1" evidence="3"/>
<dbReference type="Gene3D" id="3.40.50.720">
    <property type="entry name" value="NAD(P)-binding Rossmann-like Domain"/>
    <property type="match status" value="1"/>
</dbReference>
<organism evidence="8 9">
    <name type="scientific">Quisquiliibacterium transsilvanicum</name>
    <dbReference type="NCBI Taxonomy" id="1549638"/>
    <lineage>
        <taxon>Bacteria</taxon>
        <taxon>Pseudomonadati</taxon>
        <taxon>Pseudomonadota</taxon>
        <taxon>Betaproteobacteria</taxon>
        <taxon>Burkholderiales</taxon>
        <taxon>Burkholderiaceae</taxon>
        <taxon>Quisquiliibacterium</taxon>
    </lineage>
</organism>
<dbReference type="NCBIfam" id="TIGR02822">
    <property type="entry name" value="adh_fam_2"/>
    <property type="match status" value="1"/>
</dbReference>
<evidence type="ECO:0000313" key="9">
    <source>
        <dbReference type="Proteomes" id="UP000532440"/>
    </source>
</evidence>
<evidence type="ECO:0000256" key="5">
    <source>
        <dbReference type="ARBA" id="ARBA00022833"/>
    </source>
</evidence>
<dbReference type="Proteomes" id="UP000532440">
    <property type="component" value="Unassembled WGS sequence"/>
</dbReference>
<gene>
    <name evidence="8" type="ORF">HNQ70_000161</name>
</gene>
<feature type="domain" description="Enoyl reductase (ER)" evidence="7">
    <location>
        <begin position="8"/>
        <end position="325"/>
    </location>
</feature>
<dbReference type="InterPro" id="IPR014187">
    <property type="entry name" value="ADH_Zn_typ-2"/>
</dbReference>
<dbReference type="GO" id="GO:0004022">
    <property type="term" value="F:alcohol dehydrogenase (NAD+) activity"/>
    <property type="evidence" value="ECO:0007669"/>
    <property type="project" value="UniProtKB-EC"/>
</dbReference>
<name>A0A7W8M739_9BURK</name>
<dbReference type="SUPFAM" id="SSF50129">
    <property type="entry name" value="GroES-like"/>
    <property type="match status" value="1"/>
</dbReference>
<protein>
    <recommendedName>
        <fullName evidence="3">alcohol dehydrogenase</fullName>
        <ecNumber evidence="3">1.1.1.1</ecNumber>
    </recommendedName>
</protein>
<dbReference type="Pfam" id="PF08240">
    <property type="entry name" value="ADH_N"/>
    <property type="match status" value="1"/>
</dbReference>
<evidence type="ECO:0000259" key="7">
    <source>
        <dbReference type="SMART" id="SM00829"/>
    </source>
</evidence>
<accession>A0A7W8M739</accession>
<dbReference type="PANTHER" id="PTHR42940:SF8">
    <property type="entry name" value="VACUOLAR PROTEIN SORTING-ASSOCIATED PROTEIN 11"/>
    <property type="match status" value="1"/>
</dbReference>
<dbReference type="InterPro" id="IPR036291">
    <property type="entry name" value="NAD(P)-bd_dom_sf"/>
</dbReference>
<dbReference type="PROSITE" id="PS00059">
    <property type="entry name" value="ADH_ZINC"/>
    <property type="match status" value="1"/>
</dbReference>
<dbReference type="GO" id="GO:0008270">
    <property type="term" value="F:zinc ion binding"/>
    <property type="evidence" value="ECO:0007669"/>
    <property type="project" value="InterPro"/>
</dbReference>
<dbReference type="InterPro" id="IPR020843">
    <property type="entry name" value="ER"/>
</dbReference>
<keyword evidence="4" id="KW-0479">Metal-binding</keyword>
<dbReference type="PANTHER" id="PTHR42940">
    <property type="entry name" value="ALCOHOL DEHYDROGENASE 1-RELATED"/>
    <property type="match status" value="1"/>
</dbReference>
<dbReference type="SMART" id="SM00829">
    <property type="entry name" value="PKS_ER"/>
    <property type="match status" value="1"/>
</dbReference>
<keyword evidence="5" id="KW-0862">Zinc</keyword>
<dbReference type="AlphaFoldDB" id="A0A7W8M739"/>
<keyword evidence="6 8" id="KW-0560">Oxidoreductase</keyword>
<comment type="similarity">
    <text evidence="2">Belongs to the zinc-containing alcohol dehydrogenase family.</text>
</comment>
<proteinExistence type="inferred from homology"/>
<dbReference type="CDD" id="cd08298">
    <property type="entry name" value="CAD2"/>
    <property type="match status" value="1"/>
</dbReference>
<dbReference type="GO" id="GO:0005737">
    <property type="term" value="C:cytoplasm"/>
    <property type="evidence" value="ECO:0007669"/>
    <property type="project" value="TreeGrafter"/>
</dbReference>
<dbReference type="RefSeq" id="WP_183963362.1">
    <property type="nucleotide sequence ID" value="NZ_BAABEW010000003.1"/>
</dbReference>
<dbReference type="EMBL" id="JACHGB010000001">
    <property type="protein sequence ID" value="MBB5270177.1"/>
    <property type="molecule type" value="Genomic_DNA"/>
</dbReference>
<dbReference type="InterPro" id="IPR011032">
    <property type="entry name" value="GroES-like_sf"/>
</dbReference>
<dbReference type="SUPFAM" id="SSF51735">
    <property type="entry name" value="NAD(P)-binding Rossmann-fold domains"/>
    <property type="match status" value="1"/>
</dbReference>
<evidence type="ECO:0000256" key="6">
    <source>
        <dbReference type="ARBA" id="ARBA00023002"/>
    </source>
</evidence>
<evidence type="ECO:0000256" key="2">
    <source>
        <dbReference type="ARBA" id="ARBA00008072"/>
    </source>
</evidence>
<evidence type="ECO:0000256" key="3">
    <source>
        <dbReference type="ARBA" id="ARBA00013190"/>
    </source>
</evidence>
<keyword evidence="9" id="KW-1185">Reference proteome</keyword>
<dbReference type="InterPro" id="IPR013154">
    <property type="entry name" value="ADH-like_N"/>
</dbReference>
<evidence type="ECO:0000256" key="1">
    <source>
        <dbReference type="ARBA" id="ARBA00001947"/>
    </source>
</evidence>
<evidence type="ECO:0000313" key="8">
    <source>
        <dbReference type="EMBL" id="MBB5270177.1"/>
    </source>
</evidence>
<comment type="cofactor">
    <cofactor evidence="1">
        <name>Zn(2+)</name>
        <dbReference type="ChEBI" id="CHEBI:29105"/>
    </cofactor>
</comment>
<sequence length="330" mass="34824">MRAMLFEGRPGELAARELPAPVPGPGQLRLAVRTCGVCRTDLHVVDGELESPKRPVVPGHEIVGIVEALGPGATRFAIGQRVGVPWLGMTCGECAWCRSGRENLCPQARFTGYQLDGGYAEQAVADERFCFVLPALYDDLEAAPLLCAGLIGYRALKMAGEARRLGIYGFGAAAHLVAQVAGRQGREVYAYTRPGDTAAQAFARRLGAAWAGGSDESGPQPLDAAIIFAPVGSLVPAALRVLAPGGTVVCAGIHMSDIPSFPYALLWGERCVRSVANLTRADGEEFLRIAGQAKLRTELTEVPLAAARQALDDLRAGRQVGAAVLRCSHG</sequence>